<dbReference type="InterPro" id="IPR007409">
    <property type="entry name" value="Restrct_endonuc_type1_HsdR_N"/>
</dbReference>
<dbReference type="InterPro" id="IPR055180">
    <property type="entry name" value="HsdR_RecA-like_helicase_dom_2"/>
</dbReference>
<evidence type="ECO:0000256" key="1">
    <source>
        <dbReference type="ARBA" id="ARBA00000851"/>
    </source>
</evidence>
<name>A0A133ZW05_9FUSO</name>
<dbReference type="SUPFAM" id="SSF52540">
    <property type="entry name" value="P-loop containing nucleoside triphosphate hydrolases"/>
    <property type="match status" value="2"/>
</dbReference>
<comment type="subunit">
    <text evidence="10">The type I restriction/modification system is composed of three polypeptides R, M and S.</text>
</comment>
<proteinExistence type="inferred from homology"/>
<dbReference type="GO" id="GO:0009307">
    <property type="term" value="P:DNA restriction-modification system"/>
    <property type="evidence" value="ECO:0007669"/>
    <property type="project" value="UniProtKB-KW"/>
</dbReference>
<keyword evidence="9 10" id="KW-0238">DNA-binding</keyword>
<evidence type="ECO:0000313" key="13">
    <source>
        <dbReference type="Proteomes" id="UP000070483"/>
    </source>
</evidence>
<evidence type="ECO:0000256" key="6">
    <source>
        <dbReference type="ARBA" id="ARBA00022759"/>
    </source>
</evidence>
<dbReference type="GO" id="GO:0005524">
    <property type="term" value="F:ATP binding"/>
    <property type="evidence" value="ECO:0007669"/>
    <property type="project" value="UniProtKB-KW"/>
</dbReference>
<comment type="catalytic activity">
    <reaction evidence="1 10">
        <text>Endonucleolytic cleavage of DNA to give random double-stranded fragments with terminal 5'-phosphates, ATP is simultaneously hydrolyzed.</text>
        <dbReference type="EC" id="3.1.21.3"/>
    </reaction>
</comment>
<dbReference type="Gene3D" id="3.90.1570.50">
    <property type="match status" value="1"/>
</dbReference>
<keyword evidence="4 10" id="KW-0547">Nucleotide-binding</keyword>
<dbReference type="EC" id="3.1.21.3" evidence="10"/>
<evidence type="ECO:0000256" key="3">
    <source>
        <dbReference type="ARBA" id="ARBA00022722"/>
    </source>
</evidence>
<dbReference type="InterPro" id="IPR040980">
    <property type="entry name" value="SWI2_SNF2"/>
</dbReference>
<dbReference type="CDD" id="cd18800">
    <property type="entry name" value="SF2_C_EcoR124I-like"/>
    <property type="match status" value="1"/>
</dbReference>
<dbReference type="Gene3D" id="3.40.50.300">
    <property type="entry name" value="P-loop containing nucleotide triphosphate hydrolases"/>
    <property type="match status" value="2"/>
</dbReference>
<dbReference type="InterPro" id="IPR051268">
    <property type="entry name" value="Type-I_R_enzyme_R_subunit"/>
</dbReference>
<dbReference type="Pfam" id="PF22679">
    <property type="entry name" value="T1R_D3-like"/>
    <property type="match status" value="1"/>
</dbReference>
<dbReference type="STRING" id="157687.HMPREF3180_02277"/>
<dbReference type="Proteomes" id="UP000070483">
    <property type="component" value="Unassembled WGS sequence"/>
</dbReference>
<dbReference type="InterPro" id="IPR004473">
    <property type="entry name" value="Restrct_endonuc_typeI_HsdR"/>
</dbReference>
<dbReference type="GO" id="GO:0003677">
    <property type="term" value="F:DNA binding"/>
    <property type="evidence" value="ECO:0007669"/>
    <property type="project" value="UniProtKB-KW"/>
</dbReference>
<comment type="function">
    <text evidence="10">Subunit R is required for both nuclease and ATPase activities, but not for modification.</text>
</comment>
<evidence type="ECO:0000256" key="5">
    <source>
        <dbReference type="ARBA" id="ARBA00022747"/>
    </source>
</evidence>
<organism evidence="12 13">
    <name type="scientific">Leptotrichia wadei</name>
    <dbReference type="NCBI Taxonomy" id="157687"/>
    <lineage>
        <taxon>Bacteria</taxon>
        <taxon>Fusobacteriati</taxon>
        <taxon>Fusobacteriota</taxon>
        <taxon>Fusobacteriia</taxon>
        <taxon>Fusobacteriales</taxon>
        <taxon>Leptotrichiaceae</taxon>
        <taxon>Leptotrichia</taxon>
    </lineage>
</organism>
<sequence>MRNFISENNIEQAILSKLKAEPFKYDILVCDADLSKRDDLNDGTGRNSKKECVLPDVMLSSLKRINPTIKEDKIKEIVKTLRQDYTGTDIVDTNYKLYRQIRNNIKITVRRNGKEDFDFVKLIDFEHPENNTFTAVSQMWIQGKVYYRRPDILIFVNGMPLVFIELKNSIVKIEEAYNKNLKDYIRDIPNLFAFNHICVLSNGLETKLGAFNATYDYFFEWLKVDSEKEKLDREAILATDNVKDSSVRYFVDGLLNKNRLIDYIENFILFENQRIKIIAKNHQYLGVNNLMESVENRKELNGKLGVFWHTQGSGKSYSMVMFTRKMKRKIQGNFSFLIITDREDLDTQIHKNFVRTEVIGSKEECQPKNSKQLRDFLTTNKAFIFTLIHKFRYDKTKKYPVLSTRDDIIVLVDEAHRTQYKDLAENMRTALPNANFVAFTGTPLLGTKRLTNQWFGDYVSEYNFAQSVEDGSTVPLFYSRRVLEVGLENDFLDDDVVDIIEEENLNEDETRLLENASSRILEVIKRDDRLDKVAQDIAYHFPRRGFLGKGMVVSVDKYTAVKMYDKVQHYWAIEKQKIMKERNTASTKEKRDQLTHILAYMNKVEMAVIISEENDEEAKFAKQGLRISEHRAKMKEITPDGRDIEDRFKDPNDSLQLVFVCAMWLTGFDVKNLSTLYLDKPMKGHTLMQAIARANRVYPGKPAGIIVDYVNVFKYMKKALTEYATGDDGTEFPAKDIGQLIGYIDGTIDEADSFLLSLDINLEKIIDDSNTLDKLELLRSAYDTIVAKDDNKEEFKVILNTLTNLYEASKPEIFEKNWSNDKFAPLVYLHGLFYHTIDDEKVARARQKMNQILDGSVTASQEFVDYVREEPAQYMIKGTKAIDLSKVDVEQLRKEIKVAKYKAIEINNLKEYIEQALEQMINKNCTRTKFSERFKRIIDSYNAGGTENEDYYEQLVKLLEELRQEDNRANTEGLTEEELEIYDLLIAGKKLTQAEEQKVKLSAKNLYKKLVDNRSSLLVVDWYKDEQPRAKLKHEVELSLDDDLPESYDKATFDSKVSLLMNHFVDMAVQGYSWMVQHNNT</sequence>
<evidence type="ECO:0000256" key="10">
    <source>
        <dbReference type="RuleBase" id="RU364115"/>
    </source>
</evidence>
<dbReference type="PANTHER" id="PTHR30195:SF15">
    <property type="entry name" value="TYPE I RESTRICTION ENZYME HINDI ENDONUCLEASE SUBUNIT"/>
    <property type="match status" value="1"/>
</dbReference>
<dbReference type="Pfam" id="PF04313">
    <property type="entry name" value="HSDR_N"/>
    <property type="match status" value="1"/>
</dbReference>
<accession>A0A133ZW05</accession>
<dbReference type="RefSeq" id="WP_060918713.1">
    <property type="nucleotide sequence ID" value="NZ_KQ960116.1"/>
</dbReference>
<dbReference type="PATRIC" id="fig|157687.3.peg.2280"/>
<keyword evidence="7 10" id="KW-0378">Hydrolase</keyword>
<keyword evidence="8 10" id="KW-0067">ATP-binding</keyword>
<keyword evidence="6" id="KW-0255">Endonuclease</keyword>
<dbReference type="OrthoDB" id="9758243at2"/>
<dbReference type="PANTHER" id="PTHR30195">
    <property type="entry name" value="TYPE I SITE-SPECIFIC DEOXYRIBONUCLEASE PROTEIN SUBUNIT M AND R"/>
    <property type="match status" value="1"/>
</dbReference>
<dbReference type="GO" id="GO:0009035">
    <property type="term" value="F:type I site-specific deoxyribonuclease activity"/>
    <property type="evidence" value="ECO:0007669"/>
    <property type="project" value="UniProtKB-EC"/>
</dbReference>
<protein>
    <recommendedName>
        <fullName evidence="10">Type I restriction enzyme endonuclease subunit</fullName>
        <shortName evidence="10">R protein</shortName>
        <ecNumber evidence="10">3.1.21.3</ecNumber>
    </recommendedName>
</protein>
<dbReference type="Pfam" id="PF18766">
    <property type="entry name" value="SWI2_SNF2"/>
    <property type="match status" value="1"/>
</dbReference>
<evidence type="ECO:0000256" key="4">
    <source>
        <dbReference type="ARBA" id="ARBA00022741"/>
    </source>
</evidence>
<keyword evidence="3" id="KW-0540">Nuclease</keyword>
<feature type="domain" description="Helicase ATP-binding" evidence="11">
    <location>
        <begin position="296"/>
        <end position="461"/>
    </location>
</feature>
<evidence type="ECO:0000256" key="9">
    <source>
        <dbReference type="ARBA" id="ARBA00023125"/>
    </source>
</evidence>
<dbReference type="NCBIfam" id="TIGR00348">
    <property type="entry name" value="hsdR"/>
    <property type="match status" value="1"/>
</dbReference>
<dbReference type="AlphaFoldDB" id="A0A133ZW05"/>
<dbReference type="Pfam" id="PF11867">
    <property type="entry name" value="T1RH-like_C"/>
    <property type="match status" value="1"/>
</dbReference>
<comment type="similarity">
    <text evidence="2 10">Belongs to the HsdR family.</text>
</comment>
<evidence type="ECO:0000256" key="8">
    <source>
        <dbReference type="ARBA" id="ARBA00022840"/>
    </source>
</evidence>
<dbReference type="InterPro" id="IPR027417">
    <property type="entry name" value="P-loop_NTPase"/>
</dbReference>
<dbReference type="CDD" id="cd22332">
    <property type="entry name" value="HsdR_N"/>
    <property type="match status" value="1"/>
</dbReference>
<keyword evidence="5 10" id="KW-0680">Restriction system</keyword>
<dbReference type="InterPro" id="IPR014001">
    <property type="entry name" value="Helicase_ATP-bd"/>
</dbReference>
<dbReference type="InterPro" id="IPR021810">
    <property type="entry name" value="T1RH-like_C"/>
</dbReference>
<evidence type="ECO:0000313" key="12">
    <source>
        <dbReference type="EMBL" id="KXB59615.1"/>
    </source>
</evidence>
<dbReference type="SMART" id="SM00487">
    <property type="entry name" value="DEXDc"/>
    <property type="match status" value="1"/>
</dbReference>
<dbReference type="PROSITE" id="PS51192">
    <property type="entry name" value="HELICASE_ATP_BIND_1"/>
    <property type="match status" value="1"/>
</dbReference>
<evidence type="ECO:0000259" key="11">
    <source>
        <dbReference type="PROSITE" id="PS51192"/>
    </source>
</evidence>
<comment type="caution">
    <text evidence="12">The sequence shown here is derived from an EMBL/GenBank/DDBJ whole genome shotgun (WGS) entry which is preliminary data.</text>
</comment>
<keyword evidence="13" id="KW-1185">Reference proteome</keyword>
<evidence type="ECO:0000256" key="2">
    <source>
        <dbReference type="ARBA" id="ARBA00008598"/>
    </source>
</evidence>
<gene>
    <name evidence="12" type="ORF">HMPREF3180_02277</name>
</gene>
<evidence type="ECO:0000256" key="7">
    <source>
        <dbReference type="ARBA" id="ARBA00022801"/>
    </source>
</evidence>
<reference evidence="13" key="1">
    <citation type="submission" date="2016-01" db="EMBL/GenBank/DDBJ databases">
        <authorList>
            <person name="Mitreva M."/>
            <person name="Pepin K.H."/>
            <person name="Mihindukulasuriya K.A."/>
            <person name="Fulton R."/>
            <person name="Fronick C."/>
            <person name="O'Laughlin M."/>
            <person name="Miner T."/>
            <person name="Herter B."/>
            <person name="Rosa B.A."/>
            <person name="Cordes M."/>
            <person name="Tomlinson C."/>
            <person name="Wollam A."/>
            <person name="Palsikar V.B."/>
            <person name="Mardis E.R."/>
            <person name="Wilson R.K."/>
        </authorList>
    </citation>
    <scope>NUCLEOTIDE SEQUENCE [LARGE SCALE GENOMIC DNA]</scope>
    <source>
        <strain evidence="13">KA00185</strain>
    </source>
</reference>
<dbReference type="EMBL" id="LSDD01000169">
    <property type="protein sequence ID" value="KXB59615.1"/>
    <property type="molecule type" value="Genomic_DNA"/>
</dbReference>